<dbReference type="EMBL" id="CM037616">
    <property type="protein sequence ID" value="KAH7991280.1"/>
    <property type="molecule type" value="Genomic_DNA"/>
</dbReference>
<keyword evidence="2" id="KW-1185">Reference proteome</keyword>
<protein>
    <submittedName>
        <fullName evidence="1">Uncharacterized protein</fullName>
    </submittedName>
</protein>
<dbReference type="Proteomes" id="UP000827872">
    <property type="component" value="Linkage Group LG03"/>
</dbReference>
<sequence length="344" mass="38498">MAADQGILSNFGLHFQADVEHWRPPRMKTEEQRSSKEAEDLRGERKTPLVIQAGSIKEFLQRRPAQQLKKESTEALLQHWETQWQEFLKTVESPHSGWGIPQLLVESTPWDDTKGFLASYEQVAEACQWPKEVWATRLLPALSGEAEQAFSRLDPRDREDYGKVPAFEEKPGTFCEAKQVPSDLVSRQVSREGDSAGVRPLGKGLINTSKEDKCQPKGSDPEEPIVISEWRAKQPLSQCPKKEGEPPSQRGPKRHPKSQPGEEGRKPIPFQSPSLSKAFGQQQSYARKADATCNIMVHGFTQRPSFVGCPDCGSSPLQNLELGLSGSGKKEDALGYNLEKFYCL</sequence>
<proteinExistence type="predicted"/>
<accession>A0ACB8EFK4</accession>
<reference evidence="1" key="1">
    <citation type="submission" date="2021-08" db="EMBL/GenBank/DDBJ databases">
        <title>The first chromosome-level gecko genome reveals the dynamic sex chromosomes of Neotropical dwarf geckos (Sphaerodactylidae: Sphaerodactylus).</title>
        <authorList>
            <person name="Pinto B.J."/>
            <person name="Keating S.E."/>
            <person name="Gamble T."/>
        </authorList>
    </citation>
    <scope>NUCLEOTIDE SEQUENCE</scope>
    <source>
        <strain evidence="1">TG3544</strain>
    </source>
</reference>
<name>A0ACB8EFK4_9SAUR</name>
<organism evidence="1 2">
    <name type="scientific">Sphaerodactylus townsendi</name>
    <dbReference type="NCBI Taxonomy" id="933632"/>
    <lineage>
        <taxon>Eukaryota</taxon>
        <taxon>Metazoa</taxon>
        <taxon>Chordata</taxon>
        <taxon>Craniata</taxon>
        <taxon>Vertebrata</taxon>
        <taxon>Euteleostomi</taxon>
        <taxon>Lepidosauria</taxon>
        <taxon>Squamata</taxon>
        <taxon>Bifurcata</taxon>
        <taxon>Gekkota</taxon>
        <taxon>Sphaerodactylidae</taxon>
        <taxon>Sphaerodactylus</taxon>
    </lineage>
</organism>
<evidence type="ECO:0000313" key="1">
    <source>
        <dbReference type="EMBL" id="KAH7991280.1"/>
    </source>
</evidence>
<comment type="caution">
    <text evidence="1">The sequence shown here is derived from an EMBL/GenBank/DDBJ whole genome shotgun (WGS) entry which is preliminary data.</text>
</comment>
<gene>
    <name evidence="1" type="ORF">K3G42_004066</name>
</gene>
<evidence type="ECO:0000313" key="2">
    <source>
        <dbReference type="Proteomes" id="UP000827872"/>
    </source>
</evidence>